<keyword evidence="1" id="KW-0732">Signal</keyword>
<evidence type="ECO:0000313" key="2">
    <source>
        <dbReference type="EMBL" id="CAI2379623.1"/>
    </source>
</evidence>
<protein>
    <submittedName>
        <fullName evidence="2">Uncharacterized protein</fullName>
    </submittedName>
</protein>
<reference evidence="2" key="1">
    <citation type="submission" date="2023-07" db="EMBL/GenBank/DDBJ databases">
        <authorList>
            <consortium name="AG Swart"/>
            <person name="Singh M."/>
            <person name="Singh A."/>
            <person name="Seah K."/>
            <person name="Emmerich C."/>
        </authorList>
    </citation>
    <scope>NUCLEOTIDE SEQUENCE</scope>
    <source>
        <strain evidence="2">DP1</strain>
    </source>
</reference>
<keyword evidence="3" id="KW-1185">Reference proteome</keyword>
<dbReference type="GO" id="GO:0006801">
    <property type="term" value="P:superoxide metabolic process"/>
    <property type="evidence" value="ECO:0007669"/>
    <property type="project" value="InterPro"/>
</dbReference>
<organism evidence="2 3">
    <name type="scientific">Euplotes crassus</name>
    <dbReference type="NCBI Taxonomy" id="5936"/>
    <lineage>
        <taxon>Eukaryota</taxon>
        <taxon>Sar</taxon>
        <taxon>Alveolata</taxon>
        <taxon>Ciliophora</taxon>
        <taxon>Intramacronucleata</taxon>
        <taxon>Spirotrichea</taxon>
        <taxon>Hypotrichia</taxon>
        <taxon>Euplotida</taxon>
        <taxon>Euplotidae</taxon>
        <taxon>Moneuplotes</taxon>
    </lineage>
</organism>
<dbReference type="GO" id="GO:0046872">
    <property type="term" value="F:metal ion binding"/>
    <property type="evidence" value="ECO:0007669"/>
    <property type="project" value="InterPro"/>
</dbReference>
<name>A0AAD1XVF2_EUPCR</name>
<sequence>MIAIAFVLFLSLAMAAVRDQVDYAKIISPIAHCQVLENGEDIYGSVSILQDSLYTSVVNVKLNHIDPGHYVLMFHQNEIEDSNCGSGDDISLFGEDQTELGIQVVVPSPENESQTSSHVNIISESNLIFLYGEDRVIDKSMILHRINEEGERENSGIACCTVRFI</sequence>
<dbReference type="AlphaFoldDB" id="A0AAD1XVF2"/>
<dbReference type="InterPro" id="IPR036423">
    <property type="entry name" value="SOD-like_Cu/Zn_dom_sf"/>
</dbReference>
<accession>A0AAD1XVF2</accession>
<dbReference type="EMBL" id="CAMPGE010021480">
    <property type="protein sequence ID" value="CAI2379623.1"/>
    <property type="molecule type" value="Genomic_DNA"/>
</dbReference>
<feature type="chain" id="PRO_5041939360" evidence="1">
    <location>
        <begin position="16"/>
        <end position="165"/>
    </location>
</feature>
<dbReference type="Proteomes" id="UP001295684">
    <property type="component" value="Unassembled WGS sequence"/>
</dbReference>
<evidence type="ECO:0000256" key="1">
    <source>
        <dbReference type="SAM" id="SignalP"/>
    </source>
</evidence>
<proteinExistence type="predicted"/>
<gene>
    <name evidence="2" type="ORF">ECRASSUSDP1_LOCUS21036</name>
</gene>
<feature type="signal peptide" evidence="1">
    <location>
        <begin position="1"/>
        <end position="15"/>
    </location>
</feature>
<comment type="caution">
    <text evidence="2">The sequence shown here is derived from an EMBL/GenBank/DDBJ whole genome shotgun (WGS) entry which is preliminary data.</text>
</comment>
<dbReference type="SUPFAM" id="SSF49329">
    <property type="entry name" value="Cu,Zn superoxide dismutase-like"/>
    <property type="match status" value="1"/>
</dbReference>
<evidence type="ECO:0000313" key="3">
    <source>
        <dbReference type="Proteomes" id="UP001295684"/>
    </source>
</evidence>